<gene>
    <name evidence="1" type="ORF">HMPREF1316_1222</name>
</gene>
<organism evidence="1 2">
    <name type="scientific">Olsenella profusa F0195</name>
    <dbReference type="NCBI Taxonomy" id="1125712"/>
    <lineage>
        <taxon>Bacteria</taxon>
        <taxon>Bacillati</taxon>
        <taxon>Actinomycetota</taxon>
        <taxon>Coriobacteriia</taxon>
        <taxon>Coriobacteriales</taxon>
        <taxon>Atopobiaceae</taxon>
        <taxon>Olsenella</taxon>
    </lineage>
</organism>
<dbReference type="EMBL" id="AWEZ01000067">
    <property type="protein sequence ID" value="ERL06382.1"/>
    <property type="molecule type" value="Genomic_DNA"/>
</dbReference>
<dbReference type="PATRIC" id="fig|1125712.3.peg.2219"/>
<dbReference type="PANTHER" id="PTHR34547">
    <property type="entry name" value="YACP-LIKE NYN DOMAIN PROTEIN"/>
    <property type="match status" value="1"/>
</dbReference>
<comment type="caution">
    <text evidence="1">The sequence shown here is derived from an EMBL/GenBank/DDBJ whole genome shotgun (WGS) entry which is preliminary data.</text>
</comment>
<protein>
    <submittedName>
        <fullName evidence="1">YacP-like NYN domain protein</fullName>
    </submittedName>
</protein>
<dbReference type="eggNOG" id="COG3688">
    <property type="taxonomic scope" value="Bacteria"/>
</dbReference>
<proteinExistence type="predicted"/>
<dbReference type="Proteomes" id="UP000016638">
    <property type="component" value="Unassembled WGS sequence"/>
</dbReference>
<dbReference type="AlphaFoldDB" id="U2UTE5"/>
<dbReference type="PANTHER" id="PTHR34547:SF1">
    <property type="entry name" value="YACP-LIKE NYN DOMAIN PROTEIN"/>
    <property type="match status" value="1"/>
</dbReference>
<dbReference type="InterPro" id="IPR010298">
    <property type="entry name" value="YacP-like"/>
</dbReference>
<keyword evidence="2" id="KW-1185">Reference proteome</keyword>
<evidence type="ECO:0000313" key="1">
    <source>
        <dbReference type="EMBL" id="ERL06382.1"/>
    </source>
</evidence>
<dbReference type="STRING" id="1125712.HMPREF1316_1222"/>
<reference evidence="1 2" key="1">
    <citation type="submission" date="2013-08" db="EMBL/GenBank/DDBJ databases">
        <authorList>
            <person name="Durkin A.S."/>
            <person name="Haft D.R."/>
            <person name="McCorrison J."/>
            <person name="Torralba M."/>
            <person name="Gillis M."/>
            <person name="Haft D.H."/>
            <person name="Methe B."/>
            <person name="Sutton G."/>
            <person name="Nelson K.E."/>
        </authorList>
    </citation>
    <scope>NUCLEOTIDE SEQUENCE [LARGE SCALE GENOMIC DNA]</scope>
    <source>
        <strain evidence="1 2">F0195</strain>
    </source>
</reference>
<evidence type="ECO:0000313" key="2">
    <source>
        <dbReference type="Proteomes" id="UP000016638"/>
    </source>
</evidence>
<sequence>MSGCVAPRPQGGAQMPRQPHELLVVDGYNVIHESPRYTVLMDETDPGDPFERSRERLVADVATYAQGRYEATIVFDAAGNVSPDRPNLSRAGVRIIFSQAGESADTVIERLVTSARLVPRAVTVVTSDNTIRATVGGVPVTRVSSDVLVTDVKQLSHEMERERVERTHQHLTLEDRLDPATRARLDRMLGRS</sequence>
<name>U2UTE5_9ACTN</name>
<accession>U2UTE5</accession>
<dbReference type="Pfam" id="PF05991">
    <property type="entry name" value="NYN_YacP"/>
    <property type="match status" value="1"/>
</dbReference>